<comment type="caution">
    <text evidence="1">The sequence shown here is derived from an EMBL/GenBank/DDBJ whole genome shotgun (WGS) entry which is preliminary data.</text>
</comment>
<organism evidence="1 2">
    <name type="scientific">Planomonospora venezuelensis</name>
    <dbReference type="NCBI Taxonomy" id="1999"/>
    <lineage>
        <taxon>Bacteria</taxon>
        <taxon>Bacillati</taxon>
        <taxon>Actinomycetota</taxon>
        <taxon>Actinomycetes</taxon>
        <taxon>Streptosporangiales</taxon>
        <taxon>Streptosporangiaceae</taxon>
        <taxon>Planomonospora</taxon>
    </lineage>
</organism>
<evidence type="ECO:0000313" key="1">
    <source>
        <dbReference type="EMBL" id="MBB5960857.1"/>
    </source>
</evidence>
<sequence length="96" mass="10967">MRNRPTLERLGLLLGDMGNALIRRSFTSRSLDALAHIIEGREDAADEIVRYRLTFAQAEDLKRFIVDLSRLLDARLLDQLLRESEHVVQRPDGPAV</sequence>
<dbReference type="EMBL" id="JACHJJ010000001">
    <property type="protein sequence ID" value="MBB5960857.1"/>
    <property type="molecule type" value="Genomic_DNA"/>
</dbReference>
<dbReference type="RefSeq" id="WP_184937299.1">
    <property type="nucleotide sequence ID" value="NZ_BAAAWZ010000001.1"/>
</dbReference>
<evidence type="ECO:0000313" key="2">
    <source>
        <dbReference type="Proteomes" id="UP000562352"/>
    </source>
</evidence>
<protein>
    <submittedName>
        <fullName evidence="1">Uncharacterized protein</fullName>
    </submittedName>
</protein>
<proteinExistence type="predicted"/>
<name>A0A841CXZ8_PLAVE</name>
<accession>A0A841CXZ8</accession>
<reference evidence="1 2" key="1">
    <citation type="submission" date="2020-08" db="EMBL/GenBank/DDBJ databases">
        <title>Genomic Encyclopedia of Type Strains, Phase III (KMG-III): the genomes of soil and plant-associated and newly described type strains.</title>
        <authorList>
            <person name="Whitman W."/>
        </authorList>
    </citation>
    <scope>NUCLEOTIDE SEQUENCE [LARGE SCALE GENOMIC DNA]</scope>
    <source>
        <strain evidence="1 2">CECT 3303</strain>
    </source>
</reference>
<dbReference type="AlphaFoldDB" id="A0A841CXZ8"/>
<dbReference type="Proteomes" id="UP000562352">
    <property type="component" value="Unassembled WGS sequence"/>
</dbReference>
<gene>
    <name evidence="1" type="ORF">FHS22_000095</name>
</gene>
<keyword evidence="2" id="KW-1185">Reference proteome</keyword>